<comment type="subcellular location">
    <subcellularLocation>
        <location evidence="1">Membrane</location>
        <topology evidence="1">Multi-pass membrane protein</topology>
    </subcellularLocation>
</comment>
<evidence type="ECO:0000256" key="7">
    <source>
        <dbReference type="ARBA" id="ARBA00023136"/>
    </source>
</evidence>
<feature type="domain" description="Wax synthase" evidence="10">
    <location>
        <begin position="194"/>
        <end position="309"/>
    </location>
</feature>
<keyword evidence="6 9" id="KW-1133">Transmembrane helix</keyword>
<name>A0AAD5XQN4_9FUNG</name>
<sequence>MLSPVALAALNGVFLLALCRTSWVILLTRRRYNNVLLLVVAAVYLAQPLLFRHPRQPERLLFITIPWLHALRAVELARRPAFARRLARAGFKQFLAFEMVFVDRADPAVGPKDQVVERRNWRLTRSLLKGITFTILASFLAHLDITHIWATTAFLDPQRHAIAAAMGVALYLWMGCVADLVVGLAEPVVGIRMKDMFNNPFLATSLRSVWRGKWNSAFQEALENAVRVPSTDVEEGETDVKVDAETEYATASVSSQPPASLSLPPARPARTRASVPDIIAVFLLSGVFHDHVNHVAFGTTSLLTTAFFAAQAVGCLLEALLLPSARTSAMTIPRAVGGWLVAVAWLVLTAPWFLDPYIKAGGPVALPFCHVQLF</sequence>
<accession>A0AAD5XQN4</accession>
<comment type="similarity">
    <text evidence="3">Belongs to the wax synthase family.</text>
</comment>
<evidence type="ECO:0000256" key="1">
    <source>
        <dbReference type="ARBA" id="ARBA00004141"/>
    </source>
</evidence>
<dbReference type="GO" id="GO:0006629">
    <property type="term" value="P:lipid metabolic process"/>
    <property type="evidence" value="ECO:0007669"/>
    <property type="project" value="InterPro"/>
</dbReference>
<feature type="transmembrane region" description="Helical" evidence="9">
    <location>
        <begin position="335"/>
        <end position="354"/>
    </location>
</feature>
<keyword evidence="7 9" id="KW-0472">Membrane</keyword>
<dbReference type="PANTHER" id="PTHR31595:SF57">
    <property type="entry name" value="OS04G0481900 PROTEIN"/>
    <property type="match status" value="1"/>
</dbReference>
<dbReference type="EMBL" id="JADGJQ010000053">
    <property type="protein sequence ID" value="KAJ3175339.1"/>
    <property type="molecule type" value="Genomic_DNA"/>
</dbReference>
<dbReference type="Pfam" id="PF13813">
    <property type="entry name" value="MBOAT_2"/>
    <property type="match status" value="1"/>
</dbReference>
<keyword evidence="4" id="KW-0808">Transferase</keyword>
<dbReference type="GO" id="GO:0008374">
    <property type="term" value="F:O-acyltransferase activity"/>
    <property type="evidence" value="ECO:0007669"/>
    <property type="project" value="InterPro"/>
</dbReference>
<dbReference type="InterPro" id="IPR044851">
    <property type="entry name" value="Wax_synthase"/>
</dbReference>
<evidence type="ECO:0000256" key="3">
    <source>
        <dbReference type="ARBA" id="ARBA00007282"/>
    </source>
</evidence>
<dbReference type="InterPro" id="IPR032805">
    <property type="entry name" value="Wax_synthase_dom"/>
</dbReference>
<evidence type="ECO:0000256" key="8">
    <source>
        <dbReference type="SAM" id="MobiDB-lite"/>
    </source>
</evidence>
<comment type="caution">
    <text evidence="11">The sequence shown here is derived from an EMBL/GenBank/DDBJ whole genome shotgun (WGS) entry which is preliminary data.</text>
</comment>
<keyword evidence="12" id="KW-1185">Reference proteome</keyword>
<evidence type="ECO:0000256" key="5">
    <source>
        <dbReference type="ARBA" id="ARBA00022692"/>
    </source>
</evidence>
<evidence type="ECO:0000256" key="2">
    <source>
        <dbReference type="ARBA" id="ARBA00005179"/>
    </source>
</evidence>
<gene>
    <name evidence="11" type="ORF">HDU87_006289</name>
</gene>
<evidence type="ECO:0000256" key="6">
    <source>
        <dbReference type="ARBA" id="ARBA00022989"/>
    </source>
</evidence>
<feature type="transmembrane region" description="Helical" evidence="9">
    <location>
        <begin position="162"/>
        <end position="185"/>
    </location>
</feature>
<protein>
    <recommendedName>
        <fullName evidence="10">Wax synthase domain-containing protein</fullName>
    </recommendedName>
</protein>
<evidence type="ECO:0000313" key="12">
    <source>
        <dbReference type="Proteomes" id="UP001212152"/>
    </source>
</evidence>
<evidence type="ECO:0000313" key="11">
    <source>
        <dbReference type="EMBL" id="KAJ3175339.1"/>
    </source>
</evidence>
<feature type="region of interest" description="Disordered" evidence="8">
    <location>
        <begin position="249"/>
        <end position="268"/>
    </location>
</feature>
<organism evidence="11 12">
    <name type="scientific">Geranomyces variabilis</name>
    <dbReference type="NCBI Taxonomy" id="109894"/>
    <lineage>
        <taxon>Eukaryota</taxon>
        <taxon>Fungi</taxon>
        <taxon>Fungi incertae sedis</taxon>
        <taxon>Chytridiomycota</taxon>
        <taxon>Chytridiomycota incertae sedis</taxon>
        <taxon>Chytridiomycetes</taxon>
        <taxon>Spizellomycetales</taxon>
        <taxon>Powellomycetaceae</taxon>
        <taxon>Geranomyces</taxon>
    </lineage>
</organism>
<feature type="transmembrane region" description="Helical" evidence="9">
    <location>
        <begin position="127"/>
        <end position="150"/>
    </location>
</feature>
<dbReference type="PANTHER" id="PTHR31595">
    <property type="entry name" value="LONG-CHAIN-ALCOHOL O-FATTY-ACYLTRANSFERASE 3-RELATED"/>
    <property type="match status" value="1"/>
</dbReference>
<feature type="compositionally biased region" description="Low complexity" evidence="8">
    <location>
        <begin position="251"/>
        <end position="264"/>
    </location>
</feature>
<evidence type="ECO:0000256" key="4">
    <source>
        <dbReference type="ARBA" id="ARBA00022679"/>
    </source>
</evidence>
<dbReference type="AlphaFoldDB" id="A0AAD5XQN4"/>
<dbReference type="Proteomes" id="UP001212152">
    <property type="component" value="Unassembled WGS sequence"/>
</dbReference>
<comment type="pathway">
    <text evidence="2">Secondary metabolite biosynthesis.</text>
</comment>
<reference evidence="11" key="1">
    <citation type="submission" date="2020-05" db="EMBL/GenBank/DDBJ databases">
        <title>Phylogenomic resolution of chytrid fungi.</title>
        <authorList>
            <person name="Stajich J.E."/>
            <person name="Amses K."/>
            <person name="Simmons R."/>
            <person name="Seto K."/>
            <person name="Myers J."/>
            <person name="Bonds A."/>
            <person name="Quandt C.A."/>
            <person name="Barry K."/>
            <person name="Liu P."/>
            <person name="Grigoriev I."/>
            <person name="Longcore J.E."/>
            <person name="James T.Y."/>
        </authorList>
    </citation>
    <scope>NUCLEOTIDE SEQUENCE</scope>
    <source>
        <strain evidence="11">JEL0379</strain>
    </source>
</reference>
<proteinExistence type="inferred from homology"/>
<evidence type="ECO:0000256" key="9">
    <source>
        <dbReference type="SAM" id="Phobius"/>
    </source>
</evidence>
<evidence type="ECO:0000259" key="10">
    <source>
        <dbReference type="Pfam" id="PF13813"/>
    </source>
</evidence>
<keyword evidence="5 9" id="KW-0812">Transmembrane</keyword>